<gene>
    <name evidence="3" type="primary">97</name>
    <name evidence="3" type="ORF">LARVA_97</name>
</gene>
<accession>G1FMZ9</accession>
<evidence type="ECO:0000256" key="1">
    <source>
        <dbReference type="SAM" id="MobiDB-lite"/>
    </source>
</evidence>
<proteinExistence type="predicted"/>
<keyword evidence="2" id="KW-0472">Membrane</keyword>
<dbReference type="KEGG" id="vg:18564379"/>
<dbReference type="GeneID" id="18564379"/>
<feature type="compositionally biased region" description="Basic residues" evidence="1">
    <location>
        <begin position="60"/>
        <end position="69"/>
    </location>
</feature>
<protein>
    <submittedName>
        <fullName evidence="3">Uncharacterized protein</fullName>
    </submittedName>
</protein>
<sequence>MEHHAEHDAGNTVPDMPAVVVLTLAVVPTAVIVAALVSWLVTRRQSARTRDTHPETQPRALHHPPRRQWRTGEHRGQYGPPLRRPAHNPQPERRQTWSSTWTTTTTSTPTTLRYPSVTSLQTPSQAPSSPPQPRHA</sequence>
<keyword evidence="2" id="KW-1133">Transmembrane helix</keyword>
<feature type="compositionally biased region" description="Low complexity" evidence="1">
    <location>
        <begin position="96"/>
        <end position="111"/>
    </location>
</feature>
<dbReference type="EMBL" id="JN243855">
    <property type="protein sequence ID" value="AEL19756.1"/>
    <property type="molecule type" value="Genomic_DNA"/>
</dbReference>
<evidence type="ECO:0000313" key="4">
    <source>
        <dbReference type="Proteomes" id="UP000008518"/>
    </source>
</evidence>
<keyword evidence="2" id="KW-0812">Transmembrane</keyword>
<dbReference type="RefSeq" id="YP_009016460.1">
    <property type="nucleotide sequence ID" value="NC_023724.1"/>
</dbReference>
<evidence type="ECO:0000313" key="3">
    <source>
        <dbReference type="EMBL" id="AEL19756.1"/>
    </source>
</evidence>
<evidence type="ECO:0000256" key="2">
    <source>
        <dbReference type="SAM" id="Phobius"/>
    </source>
</evidence>
<organism evidence="3 4">
    <name type="scientific">Mycobacterium phage Larva</name>
    <dbReference type="NCBI Taxonomy" id="2922990"/>
    <lineage>
        <taxon>Viruses</taxon>
        <taxon>Duplodnaviria</taxon>
        <taxon>Heunggongvirae</taxon>
        <taxon>Uroviricota</taxon>
        <taxon>Caudoviricetes</taxon>
        <taxon>Weiservirinae</taxon>
        <taxon>Kratiovirus</taxon>
        <taxon>Kratiovirus larva</taxon>
    </lineage>
</organism>
<feature type="transmembrane region" description="Helical" evidence="2">
    <location>
        <begin position="20"/>
        <end position="41"/>
    </location>
</feature>
<name>G1FMZ9_9CAUD</name>
<dbReference type="Proteomes" id="UP000008518">
    <property type="component" value="Segment"/>
</dbReference>
<keyword evidence="4" id="KW-1185">Reference proteome</keyword>
<reference evidence="3 4" key="1">
    <citation type="journal article" date="2012" name="J. Virol.">
        <title>Complete Genome Sequences of 138 Mycobacteriophages.</title>
        <authorList>
            <consortium name="the Science Education Alliance Phage Hunters Advancing Genomics and Evolutionary Science Program"/>
            <consortium name="the KwaZulu-Natal Research Institute for Tuberculosis and HIV Mycobacterial Genetics Course Students"/>
            <consortium name="the Phage Hunters Integrating Research and Education Program"/>
            <person name="Hatfull G.F."/>
        </authorList>
    </citation>
    <scope>NUCLEOTIDE SEQUENCE [LARGE SCALE GENOMIC DNA]</scope>
</reference>
<feature type="region of interest" description="Disordered" evidence="1">
    <location>
        <begin position="43"/>
        <end position="136"/>
    </location>
</feature>